<reference evidence="3" key="1">
    <citation type="journal article" date="2020" name="Stud. Mycol.">
        <title>101 Dothideomycetes genomes: a test case for predicting lifestyles and emergence of pathogens.</title>
        <authorList>
            <person name="Haridas S."/>
            <person name="Albert R."/>
            <person name="Binder M."/>
            <person name="Bloem J."/>
            <person name="Labutti K."/>
            <person name="Salamov A."/>
            <person name="Andreopoulos B."/>
            <person name="Baker S."/>
            <person name="Barry K."/>
            <person name="Bills G."/>
            <person name="Bluhm B."/>
            <person name="Cannon C."/>
            <person name="Castanera R."/>
            <person name="Culley D."/>
            <person name="Daum C."/>
            <person name="Ezra D."/>
            <person name="Gonzalez J."/>
            <person name="Henrissat B."/>
            <person name="Kuo A."/>
            <person name="Liang C."/>
            <person name="Lipzen A."/>
            <person name="Lutzoni F."/>
            <person name="Magnuson J."/>
            <person name="Mondo S."/>
            <person name="Nolan M."/>
            <person name="Ohm R."/>
            <person name="Pangilinan J."/>
            <person name="Park H.-J."/>
            <person name="Ramirez L."/>
            <person name="Alfaro M."/>
            <person name="Sun H."/>
            <person name="Tritt A."/>
            <person name="Yoshinaga Y."/>
            <person name="Zwiers L.-H."/>
            <person name="Turgeon B."/>
            <person name="Goodwin S."/>
            <person name="Spatafora J."/>
            <person name="Crous P."/>
            <person name="Grigoriev I."/>
        </authorList>
    </citation>
    <scope>NUCLEOTIDE SEQUENCE</scope>
    <source>
        <strain evidence="3">CBS 122367</strain>
    </source>
</reference>
<dbReference type="SMART" id="SM00220">
    <property type="entry name" value="S_TKc"/>
    <property type="match status" value="1"/>
</dbReference>
<keyword evidence="3" id="KW-0808">Transferase</keyword>
<dbReference type="PROSITE" id="PS00108">
    <property type="entry name" value="PROTEIN_KINASE_ST"/>
    <property type="match status" value="1"/>
</dbReference>
<proteinExistence type="predicted"/>
<dbReference type="GO" id="GO:0005524">
    <property type="term" value="F:ATP binding"/>
    <property type="evidence" value="ECO:0007669"/>
    <property type="project" value="InterPro"/>
</dbReference>
<dbReference type="PANTHER" id="PTHR44167:SF24">
    <property type="entry name" value="SERINE_THREONINE-PROTEIN KINASE CHK2"/>
    <property type="match status" value="1"/>
</dbReference>
<dbReference type="CDD" id="cd00180">
    <property type="entry name" value="PKc"/>
    <property type="match status" value="1"/>
</dbReference>
<dbReference type="Proteomes" id="UP000799291">
    <property type="component" value="Unassembled WGS sequence"/>
</dbReference>
<dbReference type="GO" id="GO:0004674">
    <property type="term" value="F:protein serine/threonine kinase activity"/>
    <property type="evidence" value="ECO:0007669"/>
    <property type="project" value="TreeGrafter"/>
</dbReference>
<dbReference type="AlphaFoldDB" id="A0A6G1II97"/>
<keyword evidence="3" id="KW-0418">Kinase</keyword>
<name>A0A6G1II97_9PLEO</name>
<accession>A0A6G1II97</accession>
<dbReference type="GO" id="GO:0005634">
    <property type="term" value="C:nucleus"/>
    <property type="evidence" value="ECO:0007669"/>
    <property type="project" value="TreeGrafter"/>
</dbReference>
<sequence>MEAADSAKKTAASAKVSRTLLSPQEFLCLQEVYDAYLVFCENGSHRLAWRHLALCLTTYLKLHCVETPSGSLTPSTKRHANPARVVYLAHLGIELLGYLTEDVLWVLFRSNKLISNEDDRDWKQGLENSYLDPIWFQYGLRDRTREHISRLPEQELRVLLVDITNELNKRTPLSSNRQLMVNSTANLRATWNPVSGTSCGILPYLDVEMFSEMVPYLPPTSSRLQTELDELASRPAFYDLSKKFLRRALKYRTARPSKKTLSASSDSDNDTTQNLDSQKVADTSSAVIVKPKPLTPETKAPLLGAWLLRTDERTNVHPIRLTPILEDGEDISDGSNSEEENSDDEEGFLSNFTLSLSPPTPSPPLGKAYSKEIQAADDQSSWSDADSVATSQTLESLHDLYDAYSSRNASSNTLYTRSTHTSVDFGQLSRSELQQQLSQAIELFDDKLSIGSVSKRSDQSTLSAYHSFVTARSRLSVSRTSRSMKGSSIDSFVSMDTISPLNKDDIARTAYWETLKKRDLIPKPELETDWSGRGQHVEYEPTERDQIPLRPEKLLGQTRNALVESVRCKRVRLVRKLMRCNKWNGLKREDALREVQHLYRVQHSHIVRLVGTYVIGTDLAILTYPCAEWNLEGFMELVRTADDTTAECASLRQFFTCLAKVLDFMHSFPLKHMDIKPQNLLVRDIRGSSLNDGDSFKIYFTDFGISRSYDSVEECNTETPTSFTRTYAAIEVVLQESRGLSADIFSLGCVFAEMIATILDASTSTRKSFAMGTAVTHWDALRALRRKPEDNALRPYYSTTEEICAWLSKLAICELELQTVRDRTIEMLETDPNKRPTARQISDDARLPFACLSCTLRTGPEDFEAAEPLTPLQDPPPVTRASMEVPKPP</sequence>
<dbReference type="Pfam" id="PF00069">
    <property type="entry name" value="Pkinase"/>
    <property type="match status" value="1"/>
</dbReference>
<keyword evidence="4" id="KW-1185">Reference proteome</keyword>
<dbReference type="InterPro" id="IPR011009">
    <property type="entry name" value="Kinase-like_dom_sf"/>
</dbReference>
<organism evidence="3 4">
    <name type="scientific">Lentithecium fluviatile CBS 122367</name>
    <dbReference type="NCBI Taxonomy" id="1168545"/>
    <lineage>
        <taxon>Eukaryota</taxon>
        <taxon>Fungi</taxon>
        <taxon>Dikarya</taxon>
        <taxon>Ascomycota</taxon>
        <taxon>Pezizomycotina</taxon>
        <taxon>Dothideomycetes</taxon>
        <taxon>Pleosporomycetidae</taxon>
        <taxon>Pleosporales</taxon>
        <taxon>Massarineae</taxon>
        <taxon>Lentitheciaceae</taxon>
        <taxon>Lentithecium</taxon>
    </lineage>
</organism>
<dbReference type="PANTHER" id="PTHR44167">
    <property type="entry name" value="OVARIAN-SPECIFIC SERINE/THREONINE-PROTEIN KINASE LOK-RELATED"/>
    <property type="match status" value="1"/>
</dbReference>
<evidence type="ECO:0000313" key="4">
    <source>
        <dbReference type="Proteomes" id="UP000799291"/>
    </source>
</evidence>
<dbReference type="SUPFAM" id="SSF56112">
    <property type="entry name" value="Protein kinase-like (PK-like)"/>
    <property type="match status" value="1"/>
</dbReference>
<feature type="region of interest" description="Disordered" evidence="1">
    <location>
        <begin position="256"/>
        <end position="281"/>
    </location>
</feature>
<evidence type="ECO:0000259" key="2">
    <source>
        <dbReference type="PROSITE" id="PS50011"/>
    </source>
</evidence>
<dbReference type="GO" id="GO:0044773">
    <property type="term" value="P:mitotic DNA damage checkpoint signaling"/>
    <property type="evidence" value="ECO:0007669"/>
    <property type="project" value="TreeGrafter"/>
</dbReference>
<evidence type="ECO:0000313" key="3">
    <source>
        <dbReference type="EMBL" id="KAF2677952.1"/>
    </source>
</evidence>
<evidence type="ECO:0000256" key="1">
    <source>
        <dbReference type="SAM" id="MobiDB-lite"/>
    </source>
</evidence>
<gene>
    <name evidence="3" type="ORF">K458DRAFT_144269</name>
</gene>
<dbReference type="OrthoDB" id="4062651at2759"/>
<dbReference type="EMBL" id="MU005616">
    <property type="protein sequence ID" value="KAF2677952.1"/>
    <property type="molecule type" value="Genomic_DNA"/>
</dbReference>
<feature type="region of interest" description="Disordered" evidence="1">
    <location>
        <begin position="319"/>
        <end position="368"/>
    </location>
</feature>
<feature type="compositionally biased region" description="Polar residues" evidence="1">
    <location>
        <begin position="259"/>
        <end position="281"/>
    </location>
</feature>
<feature type="region of interest" description="Disordered" evidence="1">
    <location>
        <begin position="863"/>
        <end position="889"/>
    </location>
</feature>
<feature type="domain" description="Protein kinase" evidence="2">
    <location>
        <begin position="549"/>
        <end position="850"/>
    </location>
</feature>
<feature type="compositionally biased region" description="Acidic residues" evidence="1">
    <location>
        <begin position="326"/>
        <end position="347"/>
    </location>
</feature>
<dbReference type="Gene3D" id="1.10.510.10">
    <property type="entry name" value="Transferase(Phosphotransferase) domain 1"/>
    <property type="match status" value="1"/>
</dbReference>
<dbReference type="InterPro" id="IPR000719">
    <property type="entry name" value="Prot_kinase_dom"/>
</dbReference>
<protein>
    <submittedName>
        <fullName evidence="3">Kinase-like protein</fullName>
    </submittedName>
</protein>
<dbReference type="InterPro" id="IPR008271">
    <property type="entry name" value="Ser/Thr_kinase_AS"/>
</dbReference>
<dbReference type="PROSITE" id="PS50011">
    <property type="entry name" value="PROTEIN_KINASE_DOM"/>
    <property type="match status" value="1"/>
</dbReference>